<organism evidence="1 2">
    <name type="scientific">Populus alba</name>
    <name type="common">White poplar</name>
    <dbReference type="NCBI Taxonomy" id="43335"/>
    <lineage>
        <taxon>Eukaryota</taxon>
        <taxon>Viridiplantae</taxon>
        <taxon>Streptophyta</taxon>
        <taxon>Embryophyta</taxon>
        <taxon>Tracheophyta</taxon>
        <taxon>Spermatophyta</taxon>
        <taxon>Magnoliopsida</taxon>
        <taxon>eudicotyledons</taxon>
        <taxon>Gunneridae</taxon>
        <taxon>Pentapetalae</taxon>
        <taxon>rosids</taxon>
        <taxon>fabids</taxon>
        <taxon>Malpighiales</taxon>
        <taxon>Salicaceae</taxon>
        <taxon>Saliceae</taxon>
        <taxon>Populus</taxon>
    </lineage>
</organism>
<accession>A0ACC4CU25</accession>
<evidence type="ECO:0000313" key="1">
    <source>
        <dbReference type="EMBL" id="KAL3604731.1"/>
    </source>
</evidence>
<sequence length="183" mass="20688">MDWSSWLLRSVSRSGDDSENSQNPNQQIPKPAGGGGGEGGGEEEQLGVTQQLIDHVKSFTIDTFKNFPLREDEATPSSTTTSSNVQRDLSEWQERHATLVLSKAKELSHLRFMLCPRHLKERQFWMIYFMLVKSHVAEYELHAIRLAKLKRMAIENEEPSNTIGFEVEMAETKQSANLAPPTS</sequence>
<reference evidence="1 2" key="1">
    <citation type="journal article" date="2024" name="Plant Biotechnol. J.">
        <title>Genome and CRISPR/Cas9 system of a widespread forest tree (Populus alba) in the world.</title>
        <authorList>
            <person name="Liu Y.J."/>
            <person name="Jiang P.F."/>
            <person name="Han X.M."/>
            <person name="Li X.Y."/>
            <person name="Wang H.M."/>
            <person name="Wang Y.J."/>
            <person name="Wang X.X."/>
            <person name="Zeng Q.Y."/>
        </authorList>
    </citation>
    <scope>NUCLEOTIDE SEQUENCE [LARGE SCALE GENOMIC DNA]</scope>
    <source>
        <strain evidence="2">cv. PAL-ZL1</strain>
    </source>
</reference>
<comment type="caution">
    <text evidence="1">The sequence shown here is derived from an EMBL/GenBank/DDBJ whole genome shotgun (WGS) entry which is preliminary data.</text>
</comment>
<protein>
    <submittedName>
        <fullName evidence="1">Uncharacterized protein</fullName>
    </submittedName>
</protein>
<gene>
    <name evidence="1" type="ORF">D5086_005590</name>
</gene>
<name>A0ACC4CU25_POPAL</name>
<evidence type="ECO:0000313" key="2">
    <source>
        <dbReference type="Proteomes" id="UP000309997"/>
    </source>
</evidence>
<keyword evidence="2" id="KW-1185">Reference proteome</keyword>
<dbReference type="Proteomes" id="UP000309997">
    <property type="component" value="Unassembled WGS sequence"/>
</dbReference>
<dbReference type="EMBL" id="RCHU02000002">
    <property type="protein sequence ID" value="KAL3604731.1"/>
    <property type="molecule type" value="Genomic_DNA"/>
</dbReference>
<proteinExistence type="predicted"/>